<keyword evidence="3 8" id="KW-0812">Transmembrane</keyword>
<keyword evidence="7" id="KW-0175">Coiled coil</keyword>
<evidence type="ECO:0000256" key="6">
    <source>
        <dbReference type="RuleBase" id="RU004057"/>
    </source>
</evidence>
<evidence type="ECO:0000313" key="10">
    <source>
        <dbReference type="EMBL" id="SHJ92591.1"/>
    </source>
</evidence>
<reference evidence="11" key="1">
    <citation type="submission" date="2016-11" db="EMBL/GenBank/DDBJ databases">
        <authorList>
            <person name="Varghese N."/>
            <person name="Submissions S."/>
        </authorList>
    </citation>
    <scope>NUCLEOTIDE SEQUENCE [LARGE SCALE GENOMIC DNA]</scope>
    <source>
        <strain evidence="11">DSM 16219</strain>
    </source>
</reference>
<dbReference type="PANTHER" id="PTHR30625:SF11">
    <property type="entry name" value="MOTA_TOLQ_EXBB PROTON CHANNEL DOMAIN-CONTAINING PROTEIN"/>
    <property type="match status" value="1"/>
</dbReference>
<name>A0A1M6NA75_9BACT</name>
<evidence type="ECO:0000256" key="4">
    <source>
        <dbReference type="ARBA" id="ARBA00022989"/>
    </source>
</evidence>
<dbReference type="InterPro" id="IPR050790">
    <property type="entry name" value="ExbB/TolQ_transport"/>
</dbReference>
<evidence type="ECO:0000256" key="3">
    <source>
        <dbReference type="ARBA" id="ARBA00022692"/>
    </source>
</evidence>
<protein>
    <submittedName>
        <fullName evidence="10">Biopolymer transport protein ExbB</fullName>
    </submittedName>
</protein>
<evidence type="ECO:0000256" key="1">
    <source>
        <dbReference type="ARBA" id="ARBA00004651"/>
    </source>
</evidence>
<dbReference type="GO" id="GO:0005886">
    <property type="term" value="C:plasma membrane"/>
    <property type="evidence" value="ECO:0007669"/>
    <property type="project" value="UniProtKB-SubCell"/>
</dbReference>
<dbReference type="OrthoDB" id="4045at2"/>
<accession>A0A1M6NA75</accession>
<evidence type="ECO:0000313" key="11">
    <source>
        <dbReference type="Proteomes" id="UP000183994"/>
    </source>
</evidence>
<feature type="transmembrane region" description="Helical" evidence="8">
    <location>
        <begin position="283"/>
        <end position="306"/>
    </location>
</feature>
<feature type="domain" description="MotA/TolQ/ExbB proton channel" evidence="9">
    <location>
        <begin position="351"/>
        <end position="461"/>
    </location>
</feature>
<evidence type="ECO:0000259" key="9">
    <source>
        <dbReference type="Pfam" id="PF01618"/>
    </source>
</evidence>
<dbReference type="InterPro" id="IPR002898">
    <property type="entry name" value="MotA_ExbB_proton_chnl"/>
</dbReference>
<dbReference type="PIRSF" id="PIRSF037714">
    <property type="entry name" value="TolR"/>
    <property type="match status" value="1"/>
</dbReference>
<keyword evidence="2" id="KW-1003">Cell membrane</keyword>
<keyword evidence="6" id="KW-0653">Protein transport</keyword>
<dbReference type="STRING" id="1121393.SAMN02745216_02566"/>
<organism evidence="10 11">
    <name type="scientific">Desulfatibacillum alkenivorans DSM 16219</name>
    <dbReference type="NCBI Taxonomy" id="1121393"/>
    <lineage>
        <taxon>Bacteria</taxon>
        <taxon>Pseudomonadati</taxon>
        <taxon>Thermodesulfobacteriota</taxon>
        <taxon>Desulfobacteria</taxon>
        <taxon>Desulfobacterales</taxon>
        <taxon>Desulfatibacillaceae</taxon>
        <taxon>Desulfatibacillum</taxon>
    </lineage>
</organism>
<proteinExistence type="inferred from homology"/>
<dbReference type="RefSeq" id="WP_073476385.1">
    <property type="nucleotide sequence ID" value="NZ_FQZU01000014.1"/>
</dbReference>
<evidence type="ECO:0000256" key="7">
    <source>
        <dbReference type="SAM" id="Coils"/>
    </source>
</evidence>
<keyword evidence="4 8" id="KW-1133">Transmembrane helix</keyword>
<dbReference type="GO" id="GO:0017038">
    <property type="term" value="P:protein import"/>
    <property type="evidence" value="ECO:0007669"/>
    <property type="project" value="TreeGrafter"/>
</dbReference>
<dbReference type="Proteomes" id="UP000183994">
    <property type="component" value="Unassembled WGS sequence"/>
</dbReference>
<dbReference type="Pfam" id="PF01618">
    <property type="entry name" value="MotA_ExbB"/>
    <property type="match status" value="1"/>
</dbReference>
<evidence type="ECO:0000256" key="2">
    <source>
        <dbReference type="ARBA" id="ARBA00022475"/>
    </source>
</evidence>
<evidence type="ECO:0000256" key="5">
    <source>
        <dbReference type="ARBA" id="ARBA00023136"/>
    </source>
</evidence>
<feature type="transmembrane region" description="Helical" evidence="8">
    <location>
        <begin position="379"/>
        <end position="403"/>
    </location>
</feature>
<keyword evidence="5 8" id="KW-0472">Membrane</keyword>
<dbReference type="AlphaFoldDB" id="A0A1M6NA75"/>
<sequence>MKRSIFIIAALVLIIGLCAPVYAEDIRKAAIIAEQKKNQLLEQSRLEKARAEEEARIQLERITDDKIALFRAIDNLEVENKSLGKEISDLRNEKESLSEQRALLNAQIETAQADLKELQGFVSVSARDLDALLQESPQNVHRTEDLTFLEALGKEGSFPSLDEISAMMSLYLDEITRSGEVSVHNGIYVDRAGREQQGKMLLLGNFTAAYQSGEETGFLVYSSASKRFFALSRLPGPFYEKAINDYMAGQSAAAPVDISRGAALRQFAQEPGILAKIPQGGPLVWPIAALAIAALIIVLERLFFLLRVRTNADKLMKNVAALAREKEWDQCLALCKKQESRPVPTVLTAALILKDEPREDMENALHEAILRQVPRLERFLSTLAVLAAIAPLLGLLGTVTGMINTFSVMTVHGAGDPRMMSGGISEALITTMLGLSVAIPIMLSHALLSRTVENIIAQMEEKSVALVNVICAGRKKP</sequence>
<dbReference type="EMBL" id="FQZU01000014">
    <property type="protein sequence ID" value="SHJ92591.1"/>
    <property type="molecule type" value="Genomic_DNA"/>
</dbReference>
<comment type="similarity">
    <text evidence="6">Belongs to the exbB/tolQ family.</text>
</comment>
<dbReference type="InterPro" id="IPR017270">
    <property type="entry name" value="MotA/TolQ/ExbB-rel"/>
</dbReference>
<dbReference type="PANTHER" id="PTHR30625">
    <property type="entry name" value="PROTEIN TOLQ"/>
    <property type="match status" value="1"/>
</dbReference>
<comment type="subcellular location">
    <subcellularLocation>
        <location evidence="1">Cell membrane</location>
        <topology evidence="1">Multi-pass membrane protein</topology>
    </subcellularLocation>
    <subcellularLocation>
        <location evidence="6">Membrane</location>
        <topology evidence="6">Multi-pass membrane protein</topology>
    </subcellularLocation>
</comment>
<evidence type="ECO:0000256" key="8">
    <source>
        <dbReference type="SAM" id="Phobius"/>
    </source>
</evidence>
<feature type="transmembrane region" description="Helical" evidence="8">
    <location>
        <begin position="423"/>
        <end position="443"/>
    </location>
</feature>
<keyword evidence="11" id="KW-1185">Reference proteome</keyword>
<feature type="coiled-coil region" evidence="7">
    <location>
        <begin position="23"/>
        <end position="114"/>
    </location>
</feature>
<gene>
    <name evidence="10" type="ORF">SAMN02745216_02566</name>
</gene>
<keyword evidence="6" id="KW-0813">Transport</keyword>